<feature type="region of interest" description="Disordered" evidence="1">
    <location>
        <begin position="61"/>
        <end position="84"/>
    </location>
</feature>
<feature type="compositionally biased region" description="Basic and acidic residues" evidence="1">
    <location>
        <begin position="72"/>
        <end position="84"/>
    </location>
</feature>
<evidence type="ECO:0000313" key="3">
    <source>
        <dbReference type="RefSeq" id="XP_008066678.1"/>
    </source>
</evidence>
<dbReference type="Proteomes" id="UP000189704">
    <property type="component" value="Unplaced"/>
</dbReference>
<dbReference type="AlphaFoldDB" id="A0A1U7UD81"/>
<protein>
    <submittedName>
        <fullName evidence="3">Uncharacterized protein C8orf88 homolog</fullName>
    </submittedName>
</protein>
<dbReference type="KEGG" id="csyr:103271007"/>
<sequence>METKKLIGKPLQPARPVRHLTSPPGTVFPFNFQNEYPCNTQCLQSGVSRCKTNGMQAFSQGLNEQQQHQSPAKKEKIKIDKRYV</sequence>
<dbReference type="GeneID" id="103271007"/>
<feature type="region of interest" description="Disordered" evidence="1">
    <location>
        <begin position="1"/>
        <end position="23"/>
    </location>
</feature>
<dbReference type="OrthoDB" id="9905203at2759"/>
<gene>
    <name evidence="3" type="primary">CUNH8orf88</name>
</gene>
<evidence type="ECO:0000313" key="2">
    <source>
        <dbReference type="Proteomes" id="UP000189704"/>
    </source>
</evidence>
<organism evidence="2 3">
    <name type="scientific">Carlito syrichta</name>
    <name type="common">Philippine tarsier</name>
    <name type="synonym">Tarsius syrichta</name>
    <dbReference type="NCBI Taxonomy" id="1868482"/>
    <lineage>
        <taxon>Eukaryota</taxon>
        <taxon>Metazoa</taxon>
        <taxon>Chordata</taxon>
        <taxon>Craniata</taxon>
        <taxon>Vertebrata</taxon>
        <taxon>Euteleostomi</taxon>
        <taxon>Mammalia</taxon>
        <taxon>Eutheria</taxon>
        <taxon>Euarchontoglires</taxon>
        <taxon>Primates</taxon>
        <taxon>Haplorrhini</taxon>
        <taxon>Tarsiiformes</taxon>
        <taxon>Tarsiidae</taxon>
        <taxon>Carlito</taxon>
    </lineage>
</organism>
<reference evidence="3" key="1">
    <citation type="submission" date="2025-08" db="UniProtKB">
        <authorList>
            <consortium name="RefSeq"/>
        </authorList>
    </citation>
    <scope>IDENTIFICATION</scope>
</reference>
<dbReference type="STRING" id="1868482.ENSTSYP00000022603"/>
<feature type="non-terminal residue" evidence="3">
    <location>
        <position position="84"/>
    </location>
</feature>
<evidence type="ECO:0000256" key="1">
    <source>
        <dbReference type="SAM" id="MobiDB-lite"/>
    </source>
</evidence>
<dbReference type="CTD" id="109320288"/>
<name>A0A1U7UD81_CARSF</name>
<feature type="compositionally biased region" description="Polar residues" evidence="1">
    <location>
        <begin position="61"/>
        <end position="70"/>
    </location>
</feature>
<proteinExistence type="predicted"/>
<keyword evidence="2" id="KW-1185">Reference proteome</keyword>
<dbReference type="RefSeq" id="XP_008066678.1">
    <property type="nucleotide sequence ID" value="XM_008068487.2"/>
</dbReference>
<accession>A0A1U7UD81</accession>